<keyword evidence="3 7" id="KW-0347">Helicase</keyword>
<name>A0ABV3R7H7_9SPHN</name>
<protein>
    <submittedName>
        <fullName evidence="7">DEAD/DEAH box helicase</fullName>
    </submittedName>
</protein>
<evidence type="ECO:0000256" key="1">
    <source>
        <dbReference type="ARBA" id="ARBA00022741"/>
    </source>
</evidence>
<gene>
    <name evidence="7" type="ORF">ABUH87_01205</name>
</gene>
<feature type="region of interest" description="Disordered" evidence="5">
    <location>
        <begin position="749"/>
        <end position="773"/>
    </location>
</feature>
<proteinExistence type="predicted"/>
<dbReference type="SUPFAM" id="SSF52540">
    <property type="entry name" value="P-loop containing nucleoside triphosphate hydrolases"/>
    <property type="match status" value="2"/>
</dbReference>
<keyword evidence="2" id="KW-0378">Hydrolase</keyword>
<feature type="compositionally biased region" description="Acidic residues" evidence="5">
    <location>
        <begin position="757"/>
        <end position="769"/>
    </location>
</feature>
<dbReference type="Gene3D" id="3.40.50.300">
    <property type="entry name" value="P-loop containing nucleotide triphosphate hydrolases"/>
    <property type="match status" value="2"/>
</dbReference>
<comment type="caution">
    <text evidence="7">The sequence shown here is derived from an EMBL/GenBank/DDBJ whole genome shotgun (WGS) entry which is preliminary data.</text>
</comment>
<evidence type="ECO:0000313" key="8">
    <source>
        <dbReference type="Proteomes" id="UP001556118"/>
    </source>
</evidence>
<keyword evidence="8" id="KW-1185">Reference proteome</keyword>
<dbReference type="PANTHER" id="PTHR47961:SF10">
    <property type="entry name" value="ATP-DEPENDENT DNA HELICASE HEL308"/>
    <property type="match status" value="1"/>
</dbReference>
<dbReference type="PROSITE" id="PS51192">
    <property type="entry name" value="HELICASE_ATP_BIND_1"/>
    <property type="match status" value="1"/>
</dbReference>
<dbReference type="SMART" id="SM00487">
    <property type="entry name" value="DEXDc"/>
    <property type="match status" value="1"/>
</dbReference>
<dbReference type="PANTHER" id="PTHR47961">
    <property type="entry name" value="DNA POLYMERASE THETA, PUTATIVE (AFU_ORTHOLOGUE AFUA_1G05260)-RELATED"/>
    <property type="match status" value="1"/>
</dbReference>
<feature type="domain" description="Helicase ATP-binding" evidence="6">
    <location>
        <begin position="301"/>
        <end position="453"/>
    </location>
</feature>
<dbReference type="InterPro" id="IPR050474">
    <property type="entry name" value="Hel308_SKI2-like"/>
</dbReference>
<accession>A0ABV3R7H7</accession>
<evidence type="ECO:0000256" key="4">
    <source>
        <dbReference type="ARBA" id="ARBA00022840"/>
    </source>
</evidence>
<keyword evidence="4" id="KW-0067">ATP-binding</keyword>
<dbReference type="InterPro" id="IPR011545">
    <property type="entry name" value="DEAD/DEAH_box_helicase_dom"/>
</dbReference>
<sequence>METPDELIAFLVEATKDGVWGGLLKRGAAWSIIRREGVLPADAPPLGRTIETDLAEYGFALLRAALALKERAGESEIGRKGFEFAANAFEALVRNGTPDSATRSFYRTIAAAAYHLAGFSAIAFSLFGDRAGGFNESPAETALILLMLRDLDGLRRHVRERLTDGGLSDDGLWFALEQHHIDTDEAITEILNSTVCRALAYYDFALQAGEAELVVEAIALLDAGLDLASNAGVVPAWWLLRLCRNLIDDLWSHSLHVNLPYDAPLGGKENYPDLRRLFLGSLYARKNAEVELWPSQREAARRSSDLTDDLVVALPTSAGKTRVAEIATLMTLSTGRRVLIVTPLRALSAQTERSFRTSFAPLGFTVSSLYGASGMSPGDEDALRTHKIIIATPEKLDFALRSDPTIINDVGLIVLDEGHLIGPTEREIRYEILVQRLLRRPDNADRRIICLSAVLPGGDPLTDLTAWIRSDAPGDAVESDWRPTRQRFGTIAWQGQSAKLCFDLEADGPWVARFVELADPIHPHQKARPTNTKELTLFAAWEFAEQDKRTLIFQPQANSVIGYGATIVDLCARGYLPPLLDNEAAIARALEIGREWLGEDHPAVGCLRLGVAIHHGRLPNPFLREIERLLAEGVLKVTVASPTLSQGLNLNAAVLLAPSLYRAGELIKGEEFANVAGRAGRAFIDVEGLVLHVIFDQNDWRLGIWRGLVNSARHRELRSGLIQIINLIVERMAAQGVFDRDDAVEYLTNSREGWQTPEEEADATDDGEEADKAVEQEPLSQLVEKLDATVFGLVEALDSDSDDLPRLLDEALQGSLWARQVDREGDPARNNHRFILQTRAKLIWNSTTPLQRQGHFAMGVGLEAGLALDAIAEELAALVDEGDLAALRGDAEALGNALVALAERLLAIRPFTPDAALPGNWRAVLRAWVAGADVGAIGADNMKLVEDVFTYRLVWALEALRTRRLTLGWEPDTIVGGAAAALEAGVPDFMMSMLVRAGLPSRRAAMAAVQTGGADFLDGPGMREWLESDAVVALTDTGHWPTPETAALWQRFRNETLSAAIQRWHRVAADRALIDQVAVAPGLYRVERDEAAGENWLVTPDYRRVARIAGSVRMTQPCLLTARIMEGVDELRIERLGRGVVL</sequence>
<evidence type="ECO:0000259" key="6">
    <source>
        <dbReference type="PROSITE" id="PS51192"/>
    </source>
</evidence>
<evidence type="ECO:0000256" key="5">
    <source>
        <dbReference type="SAM" id="MobiDB-lite"/>
    </source>
</evidence>
<reference evidence="7 8" key="1">
    <citation type="submission" date="2024-06" db="EMBL/GenBank/DDBJ databases">
        <title>Novosphingobium rhizovicinus M1R2S20.</title>
        <authorList>
            <person name="Sun J.-Q."/>
        </authorList>
    </citation>
    <scope>NUCLEOTIDE SEQUENCE [LARGE SCALE GENOMIC DNA]</scope>
    <source>
        <strain evidence="7 8">M1R2S20</strain>
    </source>
</reference>
<dbReference type="Proteomes" id="UP001556118">
    <property type="component" value="Unassembled WGS sequence"/>
</dbReference>
<dbReference type="EMBL" id="JBFNXR010000015">
    <property type="protein sequence ID" value="MEW9853807.1"/>
    <property type="molecule type" value="Genomic_DNA"/>
</dbReference>
<keyword evidence="1" id="KW-0547">Nucleotide-binding</keyword>
<evidence type="ECO:0000256" key="2">
    <source>
        <dbReference type="ARBA" id="ARBA00022801"/>
    </source>
</evidence>
<dbReference type="RefSeq" id="WP_367768132.1">
    <property type="nucleotide sequence ID" value="NZ_JBFNXR010000015.1"/>
</dbReference>
<dbReference type="CDD" id="cd17921">
    <property type="entry name" value="DEXHc_Ski2"/>
    <property type="match status" value="1"/>
</dbReference>
<dbReference type="Pfam" id="PF00270">
    <property type="entry name" value="DEAD"/>
    <property type="match status" value="1"/>
</dbReference>
<dbReference type="InterPro" id="IPR014001">
    <property type="entry name" value="Helicase_ATP-bd"/>
</dbReference>
<evidence type="ECO:0000256" key="3">
    <source>
        <dbReference type="ARBA" id="ARBA00022806"/>
    </source>
</evidence>
<organism evidence="7 8">
    <name type="scientific">Novosphingobium rhizovicinum</name>
    <dbReference type="NCBI Taxonomy" id="3228928"/>
    <lineage>
        <taxon>Bacteria</taxon>
        <taxon>Pseudomonadati</taxon>
        <taxon>Pseudomonadota</taxon>
        <taxon>Alphaproteobacteria</taxon>
        <taxon>Sphingomonadales</taxon>
        <taxon>Sphingomonadaceae</taxon>
        <taxon>Novosphingobium</taxon>
    </lineage>
</organism>
<dbReference type="InterPro" id="IPR027417">
    <property type="entry name" value="P-loop_NTPase"/>
</dbReference>
<dbReference type="GO" id="GO:0004386">
    <property type="term" value="F:helicase activity"/>
    <property type="evidence" value="ECO:0007669"/>
    <property type="project" value="UniProtKB-KW"/>
</dbReference>
<evidence type="ECO:0000313" key="7">
    <source>
        <dbReference type="EMBL" id="MEW9853807.1"/>
    </source>
</evidence>